<evidence type="ECO:0008006" key="3">
    <source>
        <dbReference type="Google" id="ProtNLM"/>
    </source>
</evidence>
<dbReference type="InterPro" id="IPR012674">
    <property type="entry name" value="Calycin"/>
</dbReference>
<accession>G3MRH9</accession>
<protein>
    <recommendedName>
        <fullName evidence="3">Lipocalin/cytosolic fatty-acid binding domain-containing protein</fullName>
    </recommendedName>
</protein>
<dbReference type="AlphaFoldDB" id="G3MRH9"/>
<dbReference type="GO" id="GO:0043176">
    <property type="term" value="F:amine binding"/>
    <property type="evidence" value="ECO:0007669"/>
    <property type="project" value="InterPro"/>
</dbReference>
<dbReference type="EMBL" id="JO844480">
    <property type="protein sequence ID" value="AEO36097.1"/>
    <property type="molecule type" value="mRNA"/>
</dbReference>
<feature type="signal peptide" evidence="1">
    <location>
        <begin position="1"/>
        <end position="17"/>
    </location>
</feature>
<sequence length="177" mass="20706">MRAFVLFLTLLITTSNGEKIPRFRDNFQRMNTGDKFWIQRKSYSSERDKCVYTEKLLLNQKDYIFTLNYLSGGQKTVITSHGKLHMYTEQGGARKSAMDVIETKGGGNNVTYTLQYWDDTDLCMVVTFEDKNSGYRQCELHTRGQIDRPLERCTPEYRKLCDPATYKEYIMRNLPCS</sequence>
<keyword evidence="1" id="KW-0732">Signal</keyword>
<dbReference type="InterPro" id="IPR002970">
    <property type="entry name" value="Tick_his-bd"/>
</dbReference>
<proteinExistence type="evidence at transcript level"/>
<reference evidence="2" key="1">
    <citation type="journal article" date="2011" name="PLoS ONE">
        <title>A deep insight into the sialotranscriptome of the gulf coast tick, Amblyomma maculatum.</title>
        <authorList>
            <person name="Karim S."/>
            <person name="Singh P."/>
            <person name="Ribeiro J.M."/>
        </authorList>
    </citation>
    <scope>NUCLEOTIDE SEQUENCE</scope>
    <source>
        <tissue evidence="2">Salivary gland</tissue>
    </source>
</reference>
<dbReference type="Pfam" id="PF02098">
    <property type="entry name" value="His_binding"/>
    <property type="match status" value="1"/>
</dbReference>
<organism evidence="2">
    <name type="scientific">Amblyomma maculatum</name>
    <name type="common">Gulf Coast tick</name>
    <dbReference type="NCBI Taxonomy" id="34609"/>
    <lineage>
        <taxon>Eukaryota</taxon>
        <taxon>Metazoa</taxon>
        <taxon>Ecdysozoa</taxon>
        <taxon>Arthropoda</taxon>
        <taxon>Chelicerata</taxon>
        <taxon>Arachnida</taxon>
        <taxon>Acari</taxon>
        <taxon>Parasitiformes</taxon>
        <taxon>Ixodida</taxon>
        <taxon>Ixodoidea</taxon>
        <taxon>Ixodidae</taxon>
        <taxon>Amblyomminae</taxon>
        <taxon>Amblyomma</taxon>
    </lineage>
</organism>
<evidence type="ECO:0000313" key="2">
    <source>
        <dbReference type="EMBL" id="AEO36097.1"/>
    </source>
</evidence>
<dbReference type="GO" id="GO:0030682">
    <property type="term" value="P:symbiont-mediated perturbation of host defenses"/>
    <property type="evidence" value="ECO:0007669"/>
    <property type="project" value="InterPro"/>
</dbReference>
<name>G3MRH9_AMBMU</name>
<dbReference type="SUPFAM" id="SSF50814">
    <property type="entry name" value="Lipocalins"/>
    <property type="match status" value="1"/>
</dbReference>
<evidence type="ECO:0000256" key="1">
    <source>
        <dbReference type="SAM" id="SignalP"/>
    </source>
</evidence>
<dbReference type="Gene3D" id="2.40.128.20">
    <property type="match status" value="1"/>
</dbReference>
<feature type="chain" id="PRO_5003447366" description="Lipocalin/cytosolic fatty-acid binding domain-containing protein" evidence="1">
    <location>
        <begin position="18"/>
        <end position="177"/>
    </location>
</feature>